<name>A0A8D9HEK9_BRACM</name>
<dbReference type="InterPro" id="IPR002156">
    <property type="entry name" value="RNaseH_domain"/>
</dbReference>
<accession>A0A8D9HEK9</accession>
<feature type="domain" description="RNase H type-1" evidence="1">
    <location>
        <begin position="1"/>
        <end position="65"/>
    </location>
</feature>
<protein>
    <recommendedName>
        <fullName evidence="1">RNase H type-1 domain-containing protein</fullName>
    </recommendedName>
</protein>
<evidence type="ECO:0000313" key="3">
    <source>
        <dbReference type="Proteomes" id="UP000694005"/>
    </source>
</evidence>
<feature type="non-terminal residue" evidence="2">
    <location>
        <position position="65"/>
    </location>
</feature>
<dbReference type="EMBL" id="LS974624">
    <property type="protein sequence ID" value="CAG7897770.1"/>
    <property type="molecule type" value="Genomic_DNA"/>
</dbReference>
<gene>
    <name evidence="2" type="ORF">BRAPAZ1V2_A08P14360.2</name>
</gene>
<reference evidence="2 3" key="1">
    <citation type="submission" date="2021-07" db="EMBL/GenBank/DDBJ databases">
        <authorList>
            <consortium name="Genoscope - CEA"/>
            <person name="William W."/>
        </authorList>
    </citation>
    <scope>NUCLEOTIDE SEQUENCE [LARGE SCALE GENOMIC DNA]</scope>
</reference>
<sequence>MAEALAIRLAVMTASFSNIKTLAIMSDSLTLINMLKQKESRPALYGILFDIYHFSSYFDVISFHF</sequence>
<dbReference type="GO" id="GO:0003676">
    <property type="term" value="F:nucleic acid binding"/>
    <property type="evidence" value="ECO:0007669"/>
    <property type="project" value="InterPro"/>
</dbReference>
<evidence type="ECO:0000259" key="1">
    <source>
        <dbReference type="Pfam" id="PF13456"/>
    </source>
</evidence>
<proteinExistence type="predicted"/>
<dbReference type="Pfam" id="PF13456">
    <property type="entry name" value="RVT_3"/>
    <property type="match status" value="1"/>
</dbReference>
<dbReference type="Proteomes" id="UP000694005">
    <property type="component" value="Chromosome A08"/>
</dbReference>
<organism evidence="2 3">
    <name type="scientific">Brassica campestris</name>
    <name type="common">Field mustard</name>
    <dbReference type="NCBI Taxonomy" id="3711"/>
    <lineage>
        <taxon>Eukaryota</taxon>
        <taxon>Viridiplantae</taxon>
        <taxon>Streptophyta</taxon>
        <taxon>Embryophyta</taxon>
        <taxon>Tracheophyta</taxon>
        <taxon>Spermatophyta</taxon>
        <taxon>Magnoliopsida</taxon>
        <taxon>eudicotyledons</taxon>
        <taxon>Gunneridae</taxon>
        <taxon>Pentapetalae</taxon>
        <taxon>rosids</taxon>
        <taxon>malvids</taxon>
        <taxon>Brassicales</taxon>
        <taxon>Brassicaceae</taxon>
        <taxon>Brassiceae</taxon>
        <taxon>Brassica</taxon>
    </lineage>
</organism>
<dbReference type="AlphaFoldDB" id="A0A8D9HEK9"/>
<dbReference type="Gramene" id="A08p14360.2_BraZ1">
    <property type="protein sequence ID" value="A08p14360.2_BraZ1.CDS.1"/>
    <property type="gene ID" value="A08g14360.2_BraZ1"/>
</dbReference>
<evidence type="ECO:0000313" key="2">
    <source>
        <dbReference type="EMBL" id="CAG7897770.1"/>
    </source>
</evidence>
<dbReference type="GO" id="GO:0004523">
    <property type="term" value="F:RNA-DNA hybrid ribonuclease activity"/>
    <property type="evidence" value="ECO:0007669"/>
    <property type="project" value="InterPro"/>
</dbReference>